<evidence type="ECO:0008006" key="3">
    <source>
        <dbReference type="Google" id="ProtNLM"/>
    </source>
</evidence>
<name>A0A1G9YJ60_9SPHI</name>
<evidence type="ECO:0000313" key="2">
    <source>
        <dbReference type="Proteomes" id="UP000199226"/>
    </source>
</evidence>
<accession>A0A1G9YJ60</accession>
<dbReference type="AlphaFoldDB" id="A0A1G9YJ60"/>
<gene>
    <name evidence="1" type="ORF">SAMN05421813_13921</name>
</gene>
<keyword evidence="2" id="KW-1185">Reference proteome</keyword>
<proteinExistence type="predicted"/>
<protein>
    <recommendedName>
        <fullName evidence="3">DNA-binding beta-propeller fold protein YncE</fullName>
    </recommendedName>
</protein>
<dbReference type="EMBL" id="FNHH01000039">
    <property type="protein sequence ID" value="SDN08551.1"/>
    <property type="molecule type" value="Genomic_DNA"/>
</dbReference>
<dbReference type="InterPro" id="IPR015943">
    <property type="entry name" value="WD40/YVTN_repeat-like_dom_sf"/>
</dbReference>
<dbReference type="STRING" id="990371.SAMN05421813_13921"/>
<evidence type="ECO:0000313" key="1">
    <source>
        <dbReference type="EMBL" id="SDN08551.1"/>
    </source>
</evidence>
<organism evidence="1 2">
    <name type="scientific">Daejeonella rubra</name>
    <dbReference type="NCBI Taxonomy" id="990371"/>
    <lineage>
        <taxon>Bacteria</taxon>
        <taxon>Pseudomonadati</taxon>
        <taxon>Bacteroidota</taxon>
        <taxon>Sphingobacteriia</taxon>
        <taxon>Sphingobacteriales</taxon>
        <taxon>Sphingobacteriaceae</taxon>
        <taxon>Daejeonella</taxon>
    </lineage>
</organism>
<dbReference type="Gene3D" id="2.130.10.10">
    <property type="entry name" value="YVTN repeat-like/Quinoprotein amine dehydrogenase"/>
    <property type="match status" value="1"/>
</dbReference>
<reference evidence="2" key="1">
    <citation type="submission" date="2016-10" db="EMBL/GenBank/DDBJ databases">
        <authorList>
            <person name="Varghese N."/>
            <person name="Submissions S."/>
        </authorList>
    </citation>
    <scope>NUCLEOTIDE SEQUENCE [LARGE SCALE GENOMIC DNA]</scope>
    <source>
        <strain evidence="2">DSM 24536</strain>
    </source>
</reference>
<dbReference type="Proteomes" id="UP000199226">
    <property type="component" value="Unassembled WGS sequence"/>
</dbReference>
<dbReference type="SUPFAM" id="SSF63825">
    <property type="entry name" value="YWTD domain"/>
    <property type="match status" value="1"/>
</dbReference>
<sequence>MLLHYYEGPAGLIRMLKNRVSIYPFQLLTLKLNMKKRIILQALYLLPLFILSACTKDDNEPMPQSTVSRLYVSNADTDAAIANTMIFDPADQTAFTEPYKFDSKLPDGNGILFNPFSGTVFQVSRKNQNIRTFKVNTDGSLSTGNSFVDEGLLSAREMAYDRTRDVLYVSSNIDSAIYVYTKASTLTGTAAAFKKLKLNGQPWGIHLDNNRLFVVIDLARAEVQLFEEVSELAVGNITPSKKITITGATRLHGITYSADRDVLLLTDIAEASSAGFDTDGAIYIIKDANAEFTVAGKAVSPKTTIKGLNTGMGNPVDIAWDDRTSKDLIYVAEKAGRKILTFKFADSGNVKPAAIAVLTSSPEAIYLDAR</sequence>